<name>A0A017HTA7_9RHOB</name>
<comment type="caution">
    <text evidence="1">The sequence shown here is derived from an EMBL/GenBank/DDBJ whole genome shotgun (WGS) entry which is preliminary data.</text>
</comment>
<dbReference type="AlphaFoldDB" id="A0A017HTA7"/>
<dbReference type="EMBL" id="AOSK01000024">
    <property type="protein sequence ID" value="EYD77606.1"/>
    <property type="molecule type" value="Genomic_DNA"/>
</dbReference>
<dbReference type="HOGENOM" id="CLU_041125_3_1_5"/>
<keyword evidence="2" id="KW-1185">Reference proteome</keyword>
<dbReference type="InterPro" id="IPR009057">
    <property type="entry name" value="Homeodomain-like_sf"/>
</dbReference>
<sequence>MRQLRLRALADAEQVAIERLAHSRTAPARQVERARIIWHASRGEDVARIAAQLGLAAHTVRVWIHRFQVAGLDGLADRGRTGRPPTYAPEQVATVIATALTDPKTLDLPFASWTLDRLAAYLNEQEGIAIKRSRIDEILLAEGLRWRRHETWFGERVDPAFAEKRGESRRSTPRRPKAA</sequence>
<dbReference type="OrthoDB" id="2375382at2"/>
<evidence type="ECO:0000313" key="2">
    <source>
        <dbReference type="Proteomes" id="UP000019666"/>
    </source>
</evidence>
<gene>
    <name evidence="1" type="ORF">Rumeso_00772</name>
</gene>
<dbReference type="Proteomes" id="UP000019666">
    <property type="component" value="Unassembled WGS sequence"/>
</dbReference>
<evidence type="ECO:0000313" key="1">
    <source>
        <dbReference type="EMBL" id="EYD77606.1"/>
    </source>
</evidence>
<organism evidence="1 2">
    <name type="scientific">Rubellimicrobium mesophilum DSM 19309</name>
    <dbReference type="NCBI Taxonomy" id="442562"/>
    <lineage>
        <taxon>Bacteria</taxon>
        <taxon>Pseudomonadati</taxon>
        <taxon>Pseudomonadota</taxon>
        <taxon>Alphaproteobacteria</taxon>
        <taxon>Rhodobacterales</taxon>
        <taxon>Roseobacteraceae</taxon>
        <taxon>Rubellimicrobium</taxon>
    </lineage>
</organism>
<dbReference type="SUPFAM" id="SSF46689">
    <property type="entry name" value="Homeodomain-like"/>
    <property type="match status" value="1"/>
</dbReference>
<reference evidence="1 2" key="1">
    <citation type="submission" date="2013-02" db="EMBL/GenBank/DDBJ databases">
        <authorList>
            <person name="Fiebig A."/>
            <person name="Goeker M."/>
            <person name="Klenk H.-P.P."/>
        </authorList>
    </citation>
    <scope>NUCLEOTIDE SEQUENCE [LARGE SCALE GENOMIC DNA]</scope>
    <source>
        <strain evidence="1 2">DSM 19309</strain>
    </source>
</reference>
<accession>A0A017HTA7</accession>
<dbReference type="Pfam" id="PF13565">
    <property type="entry name" value="HTH_32"/>
    <property type="match status" value="1"/>
</dbReference>
<dbReference type="STRING" id="442562.Rumeso_00772"/>
<proteinExistence type="predicted"/>
<protein>
    <submittedName>
        <fullName evidence="1">Family transposase</fullName>
    </submittedName>
</protein>